<reference evidence="2" key="2">
    <citation type="submission" date="2023-06" db="EMBL/GenBank/DDBJ databases">
        <authorList>
            <consortium name="Lawrence Berkeley National Laboratory"/>
            <person name="Haridas S."/>
            <person name="Hensen N."/>
            <person name="Bonometti L."/>
            <person name="Westerberg I."/>
            <person name="Brannstrom I.O."/>
            <person name="Guillou S."/>
            <person name="Cros-Aarteil S."/>
            <person name="Calhoun S."/>
            <person name="Kuo A."/>
            <person name="Mondo S."/>
            <person name="Pangilinan J."/>
            <person name="Riley R."/>
            <person name="Labutti K."/>
            <person name="Andreopoulos B."/>
            <person name="Lipzen A."/>
            <person name="Chen C."/>
            <person name="Yanf M."/>
            <person name="Daum C."/>
            <person name="Ng V."/>
            <person name="Clum A."/>
            <person name="Steindorff A."/>
            <person name="Ohm R."/>
            <person name="Martin F."/>
            <person name="Silar P."/>
            <person name="Natvig D."/>
            <person name="Lalanne C."/>
            <person name="Gautier V."/>
            <person name="Ament-Velasquez S.L."/>
            <person name="Kruys A."/>
            <person name="Hutchinson M.I."/>
            <person name="Powell A.J."/>
            <person name="Barry K."/>
            <person name="Miller A.N."/>
            <person name="Grigoriev I.V."/>
            <person name="Debuchy R."/>
            <person name="Gladieux P."/>
            <person name="Thoren M.H."/>
            <person name="Johannesson H."/>
        </authorList>
    </citation>
    <scope>NUCLEOTIDE SEQUENCE</scope>
    <source>
        <strain evidence="2">CBS 168.71</strain>
    </source>
</reference>
<name>A0AAE0HK32_9PEZI</name>
<sequence length="276" mass="30035">MSTKTLFQLPIPPLGDHVGGSIVVTEPEPAVYLLTINSPPDNRLTTASCTAILDALDLIEFGGYKPGVVITTSALPKFYSNGLDLEHALSNQNFIPGVLYKLFNRFLTYPMPTIALLPGHAFAGGLMLAMHHDYRIMNPTRGFACVNELDFGVPLKAAMSSIFRLKLPATTYRDLVLEARRFSGPAAVAAGLVDGVGDLQAALGLVRERGLERKAGTGIYGLMKAEMYRESVALLGREGWEEGEERDRALAEGEGSRREEGERRVGELKGEMKARL</sequence>
<organism evidence="2 3">
    <name type="scientific">Chaetomium fimeti</name>
    <dbReference type="NCBI Taxonomy" id="1854472"/>
    <lineage>
        <taxon>Eukaryota</taxon>
        <taxon>Fungi</taxon>
        <taxon>Dikarya</taxon>
        <taxon>Ascomycota</taxon>
        <taxon>Pezizomycotina</taxon>
        <taxon>Sordariomycetes</taxon>
        <taxon>Sordariomycetidae</taxon>
        <taxon>Sordariales</taxon>
        <taxon>Chaetomiaceae</taxon>
        <taxon>Chaetomium</taxon>
    </lineage>
</organism>
<dbReference type="CDD" id="cd06558">
    <property type="entry name" value="crotonase-like"/>
    <property type="match status" value="1"/>
</dbReference>
<gene>
    <name evidence="2" type="ORF">B0H64DRAFT_458718</name>
</gene>
<evidence type="ECO:0000256" key="1">
    <source>
        <dbReference type="SAM" id="MobiDB-lite"/>
    </source>
</evidence>
<dbReference type="InterPro" id="IPR001753">
    <property type="entry name" value="Enoyl-CoA_hydra/iso"/>
</dbReference>
<dbReference type="GO" id="GO:0004165">
    <property type="term" value="F:delta(3)-delta(2)-enoyl-CoA isomerase activity"/>
    <property type="evidence" value="ECO:0007669"/>
    <property type="project" value="TreeGrafter"/>
</dbReference>
<dbReference type="Gene3D" id="3.90.226.10">
    <property type="entry name" value="2-enoyl-CoA Hydratase, Chain A, domain 1"/>
    <property type="match status" value="1"/>
</dbReference>
<dbReference type="GO" id="GO:0006635">
    <property type="term" value="P:fatty acid beta-oxidation"/>
    <property type="evidence" value="ECO:0007669"/>
    <property type="project" value="TreeGrafter"/>
</dbReference>
<comment type="caution">
    <text evidence="2">The sequence shown here is derived from an EMBL/GenBank/DDBJ whole genome shotgun (WGS) entry which is preliminary data.</text>
</comment>
<reference evidence="2" key="1">
    <citation type="journal article" date="2023" name="Mol. Phylogenet. Evol.">
        <title>Genome-scale phylogeny and comparative genomics of the fungal order Sordariales.</title>
        <authorList>
            <person name="Hensen N."/>
            <person name="Bonometti L."/>
            <person name="Westerberg I."/>
            <person name="Brannstrom I.O."/>
            <person name="Guillou S."/>
            <person name="Cros-Aarteil S."/>
            <person name="Calhoun S."/>
            <person name="Haridas S."/>
            <person name="Kuo A."/>
            <person name="Mondo S."/>
            <person name="Pangilinan J."/>
            <person name="Riley R."/>
            <person name="LaButti K."/>
            <person name="Andreopoulos B."/>
            <person name="Lipzen A."/>
            <person name="Chen C."/>
            <person name="Yan M."/>
            <person name="Daum C."/>
            <person name="Ng V."/>
            <person name="Clum A."/>
            <person name="Steindorff A."/>
            <person name="Ohm R.A."/>
            <person name="Martin F."/>
            <person name="Silar P."/>
            <person name="Natvig D.O."/>
            <person name="Lalanne C."/>
            <person name="Gautier V."/>
            <person name="Ament-Velasquez S.L."/>
            <person name="Kruys A."/>
            <person name="Hutchinson M.I."/>
            <person name="Powell A.J."/>
            <person name="Barry K."/>
            <person name="Miller A.N."/>
            <person name="Grigoriev I.V."/>
            <person name="Debuchy R."/>
            <person name="Gladieux P."/>
            <person name="Hiltunen Thoren M."/>
            <person name="Johannesson H."/>
        </authorList>
    </citation>
    <scope>NUCLEOTIDE SEQUENCE</scope>
    <source>
        <strain evidence="2">CBS 168.71</strain>
    </source>
</reference>
<dbReference type="Pfam" id="PF00378">
    <property type="entry name" value="ECH_1"/>
    <property type="match status" value="1"/>
</dbReference>
<feature type="compositionally biased region" description="Basic and acidic residues" evidence="1">
    <location>
        <begin position="245"/>
        <end position="276"/>
    </location>
</feature>
<evidence type="ECO:0000313" key="2">
    <source>
        <dbReference type="EMBL" id="KAK3298012.1"/>
    </source>
</evidence>
<proteinExistence type="predicted"/>
<dbReference type="PANTHER" id="PTHR11941">
    <property type="entry name" value="ENOYL-COA HYDRATASE-RELATED"/>
    <property type="match status" value="1"/>
</dbReference>
<protein>
    <submittedName>
        <fullName evidence="2">ClpP/crotonase-like domain-containing protein</fullName>
    </submittedName>
</protein>
<dbReference type="InterPro" id="IPR029045">
    <property type="entry name" value="ClpP/crotonase-like_dom_sf"/>
</dbReference>
<accession>A0AAE0HK32</accession>
<evidence type="ECO:0000313" key="3">
    <source>
        <dbReference type="Proteomes" id="UP001278766"/>
    </source>
</evidence>
<dbReference type="EMBL" id="JAUEPN010000003">
    <property type="protein sequence ID" value="KAK3298012.1"/>
    <property type="molecule type" value="Genomic_DNA"/>
</dbReference>
<feature type="region of interest" description="Disordered" evidence="1">
    <location>
        <begin position="240"/>
        <end position="276"/>
    </location>
</feature>
<dbReference type="GeneID" id="87844370"/>
<dbReference type="PANTHER" id="PTHR11941:SF75">
    <property type="entry name" value="ENOYL-COA HYDRATASE_ISOMERASE FAMILY PROTEIN"/>
    <property type="match status" value="1"/>
</dbReference>
<dbReference type="GO" id="GO:0005777">
    <property type="term" value="C:peroxisome"/>
    <property type="evidence" value="ECO:0007669"/>
    <property type="project" value="TreeGrafter"/>
</dbReference>
<keyword evidence="3" id="KW-1185">Reference proteome</keyword>
<dbReference type="AlphaFoldDB" id="A0AAE0HK32"/>
<dbReference type="RefSeq" id="XP_062661526.1">
    <property type="nucleotide sequence ID" value="XM_062807422.1"/>
</dbReference>
<dbReference type="SUPFAM" id="SSF52096">
    <property type="entry name" value="ClpP/crotonase"/>
    <property type="match status" value="1"/>
</dbReference>
<dbReference type="Proteomes" id="UP001278766">
    <property type="component" value="Unassembled WGS sequence"/>
</dbReference>